<feature type="domain" description="Glycosyltransferase subfamily 4-like N-terminal" evidence="2">
    <location>
        <begin position="18"/>
        <end position="191"/>
    </location>
</feature>
<proteinExistence type="predicted"/>
<reference evidence="3 4" key="1">
    <citation type="journal article" date="2022" name="J. Am. Chem. Soc.">
        <title>Biosynthesis of Guanitoxin Enables Global Environmental Detection in Freshwater Cyanobacteria.</title>
        <authorList>
            <person name="Lima S.T."/>
            <person name="Fallon T.R."/>
            <person name="Cordoza J.L."/>
            <person name="Chekan J.R."/>
            <person name="Delbaje E."/>
            <person name="Hopiavuori A.R."/>
            <person name="Alvarenga D.O."/>
            <person name="Wood S.M."/>
            <person name="Luhavaya H."/>
            <person name="Baumgartner J.T."/>
            <person name="Dorr F.A."/>
            <person name="Etchegaray A."/>
            <person name="Pinto E."/>
            <person name="McKinnie S.M.K."/>
            <person name="Fiore M.F."/>
            <person name="Moore B.S."/>
        </authorList>
    </citation>
    <scope>NUCLEOTIDE SEQUENCE [LARGE SCALE GENOMIC DNA]</scope>
    <source>
        <strain evidence="3 4">ITEP-024</strain>
    </source>
</reference>
<dbReference type="InterPro" id="IPR001296">
    <property type="entry name" value="Glyco_trans_1"/>
</dbReference>
<dbReference type="EMBL" id="CP080598">
    <property type="protein sequence ID" value="QYX29899.1"/>
    <property type="molecule type" value="Genomic_DNA"/>
</dbReference>
<dbReference type="Proteomes" id="UP000826540">
    <property type="component" value="Chromosome"/>
</dbReference>
<dbReference type="Pfam" id="PF13579">
    <property type="entry name" value="Glyco_trans_4_4"/>
    <property type="match status" value="1"/>
</dbReference>
<dbReference type="Gene3D" id="3.40.50.2000">
    <property type="entry name" value="Glycogen Phosphorylase B"/>
    <property type="match status" value="2"/>
</dbReference>
<dbReference type="RefSeq" id="WP_220608165.1">
    <property type="nucleotide sequence ID" value="NZ_CP080598.1"/>
</dbReference>
<evidence type="ECO:0000259" key="1">
    <source>
        <dbReference type="Pfam" id="PF00534"/>
    </source>
</evidence>
<keyword evidence="4" id="KW-1185">Reference proteome</keyword>
<organism evidence="3 4">
    <name type="scientific">Sphaerospermopsis torques-reginae ITEP-024</name>
    <dbReference type="NCBI Taxonomy" id="984208"/>
    <lineage>
        <taxon>Bacteria</taxon>
        <taxon>Bacillati</taxon>
        <taxon>Cyanobacteriota</taxon>
        <taxon>Cyanophyceae</taxon>
        <taxon>Nostocales</taxon>
        <taxon>Aphanizomenonaceae</taxon>
        <taxon>Sphaerospermopsis</taxon>
        <taxon>Sphaerospermopsis torques-reginae</taxon>
    </lineage>
</organism>
<dbReference type="PANTHER" id="PTHR45947:SF3">
    <property type="entry name" value="SULFOQUINOVOSYL TRANSFERASE SQD2"/>
    <property type="match status" value="1"/>
</dbReference>
<dbReference type="CDD" id="cd03794">
    <property type="entry name" value="GT4_WbuB-like"/>
    <property type="match status" value="1"/>
</dbReference>
<dbReference type="SUPFAM" id="SSF53756">
    <property type="entry name" value="UDP-Glycosyltransferase/glycogen phosphorylase"/>
    <property type="match status" value="1"/>
</dbReference>
<name>A0ABX8WU19_9CYAN</name>
<sequence>MKIVYLHQYFNTPKMPGGTRSYEMARRLVDMGHEVHMITSWRQNDGHQEYFETEEAGIHVHWLPIPYSNHMNYNSRIWAFLRFAMGAARKAASLDVDLVFATSTPLTIALPAVYVARRQSIPMVFEVRDLWPEIPIAIGALNNPILRVAALWLEQWAYSNSETVVALSPGMRDGVCRTGYPSQRVSVIPNCSDNTFFYPDSAAGYTFRSSRPWLKDRPLLVYTGTFGKINGVGYLVELASELLHIDPEIRLLLIGDGLEHKQVLNQAQVAGVLNLNLYLEPKLPKDQIPTVLAAADMAASLFIDIPEMQANSANKFFDALASGTPVLLNYGGWQAQLVETTNAGLVTWRMPILQAAECIAAKLNDRVWLQQAGKNARNLAEQKFNRDILANKLEKILTAAVSGQGQKASEISPSEYFVNSEIS</sequence>
<dbReference type="InterPro" id="IPR050194">
    <property type="entry name" value="Glycosyltransferase_grp1"/>
</dbReference>
<dbReference type="PANTHER" id="PTHR45947">
    <property type="entry name" value="SULFOQUINOVOSYL TRANSFERASE SQD2"/>
    <property type="match status" value="1"/>
</dbReference>
<feature type="domain" description="Glycosyl transferase family 1" evidence="1">
    <location>
        <begin position="210"/>
        <end position="378"/>
    </location>
</feature>
<accession>A0ABX8WU19</accession>
<protein>
    <submittedName>
        <fullName evidence="3">Glycosyltransferase family 4 protein</fullName>
    </submittedName>
</protein>
<evidence type="ECO:0000259" key="2">
    <source>
        <dbReference type="Pfam" id="PF13579"/>
    </source>
</evidence>
<dbReference type="InterPro" id="IPR028098">
    <property type="entry name" value="Glyco_trans_4-like_N"/>
</dbReference>
<evidence type="ECO:0000313" key="4">
    <source>
        <dbReference type="Proteomes" id="UP000826540"/>
    </source>
</evidence>
<gene>
    <name evidence="3" type="ORF">K2F26_13005</name>
</gene>
<dbReference type="Pfam" id="PF00534">
    <property type="entry name" value="Glycos_transf_1"/>
    <property type="match status" value="1"/>
</dbReference>
<evidence type="ECO:0000313" key="3">
    <source>
        <dbReference type="EMBL" id="QYX29899.1"/>
    </source>
</evidence>